<dbReference type="GO" id="GO:0060271">
    <property type="term" value="P:cilium assembly"/>
    <property type="evidence" value="ECO:0007669"/>
    <property type="project" value="TreeGrafter"/>
</dbReference>
<evidence type="ECO:0000313" key="2">
    <source>
        <dbReference type="Proteomes" id="UP000410492"/>
    </source>
</evidence>
<accession>A0A653DKJ6</accession>
<keyword evidence="2" id="KW-1185">Reference proteome</keyword>
<dbReference type="OrthoDB" id="2126411at2759"/>
<sequence length="278" mass="32124">MASKQEQEERELAFKNRIMYSLPVKLGFWNDELALRDNRIALMEYKKQHCELYRQKTKKMYRNVLKPTSLVVEAPYVLYGVLYQLKAPDVISDNTKSLYLSAVIDEKEILTAQHFQHGCILSASRDSSPVVRNTFRFRGLNFDKVGKQVVYGEDVYIQISETSGLPLFIQCENATTDTCGGDLPVRLTQSPDTYCRFKFNHWNPQKRKKTLGTTFKPATRVILQHTASGRNLAVIPHMRFPTFYGTECMVTCRNFLDSHKLETAENFWNVISGDTRKE</sequence>
<organism evidence="1 2">
    <name type="scientific">Callosobruchus maculatus</name>
    <name type="common">Southern cowpea weevil</name>
    <name type="synonym">Pulse bruchid</name>
    <dbReference type="NCBI Taxonomy" id="64391"/>
    <lineage>
        <taxon>Eukaryota</taxon>
        <taxon>Metazoa</taxon>
        <taxon>Ecdysozoa</taxon>
        <taxon>Arthropoda</taxon>
        <taxon>Hexapoda</taxon>
        <taxon>Insecta</taxon>
        <taxon>Pterygota</taxon>
        <taxon>Neoptera</taxon>
        <taxon>Endopterygota</taxon>
        <taxon>Coleoptera</taxon>
        <taxon>Polyphaga</taxon>
        <taxon>Cucujiformia</taxon>
        <taxon>Chrysomeloidea</taxon>
        <taxon>Chrysomelidae</taxon>
        <taxon>Bruchinae</taxon>
        <taxon>Bruchini</taxon>
        <taxon>Callosobruchus</taxon>
    </lineage>
</organism>
<dbReference type="PANTHER" id="PTHR24274">
    <property type="entry name" value="CILIA- AND FLAGELLA-ASSOCIATED PROTEIN 161"/>
    <property type="match status" value="1"/>
</dbReference>
<name>A0A653DKJ6_CALMS</name>
<dbReference type="PANTHER" id="PTHR24274:SF1">
    <property type="entry name" value="CILIA- AND FLAGELLA-ASSOCIATED PROTEIN 161"/>
    <property type="match status" value="1"/>
</dbReference>
<gene>
    <name evidence="1" type="ORF">CALMAC_LOCUS18188</name>
</gene>
<reference evidence="1 2" key="1">
    <citation type="submission" date="2019-01" db="EMBL/GenBank/DDBJ databases">
        <authorList>
            <person name="Sayadi A."/>
        </authorList>
    </citation>
    <scope>NUCLEOTIDE SEQUENCE [LARGE SCALE GENOMIC DNA]</scope>
</reference>
<dbReference type="InterPro" id="IPR055325">
    <property type="entry name" value="CF161"/>
</dbReference>
<proteinExistence type="predicted"/>
<evidence type="ECO:0008006" key="3">
    <source>
        <dbReference type="Google" id="ProtNLM"/>
    </source>
</evidence>
<dbReference type="GO" id="GO:0031514">
    <property type="term" value="C:motile cilium"/>
    <property type="evidence" value="ECO:0007669"/>
    <property type="project" value="TreeGrafter"/>
</dbReference>
<dbReference type="AlphaFoldDB" id="A0A653DKJ6"/>
<protein>
    <recommendedName>
        <fullName evidence="3">Cilia- and flagella-associated protein 161</fullName>
    </recommendedName>
</protein>
<dbReference type="EMBL" id="CAACVG010012579">
    <property type="protein sequence ID" value="VEN60519.1"/>
    <property type="molecule type" value="Genomic_DNA"/>
</dbReference>
<dbReference type="Proteomes" id="UP000410492">
    <property type="component" value="Unassembled WGS sequence"/>
</dbReference>
<dbReference type="Pfam" id="PF24569">
    <property type="entry name" value="CFAP161"/>
    <property type="match status" value="2"/>
</dbReference>
<evidence type="ECO:0000313" key="1">
    <source>
        <dbReference type="EMBL" id="VEN60519.1"/>
    </source>
</evidence>